<dbReference type="EMBL" id="JANBPK010001476">
    <property type="protein sequence ID" value="KAJ2922778.1"/>
    <property type="molecule type" value="Genomic_DNA"/>
</dbReference>
<accession>A0A9W8MB97</accession>
<organism evidence="1 2">
    <name type="scientific">Candolleomyces eurysporus</name>
    <dbReference type="NCBI Taxonomy" id="2828524"/>
    <lineage>
        <taxon>Eukaryota</taxon>
        <taxon>Fungi</taxon>
        <taxon>Dikarya</taxon>
        <taxon>Basidiomycota</taxon>
        <taxon>Agaricomycotina</taxon>
        <taxon>Agaricomycetes</taxon>
        <taxon>Agaricomycetidae</taxon>
        <taxon>Agaricales</taxon>
        <taxon>Agaricineae</taxon>
        <taxon>Psathyrellaceae</taxon>
        <taxon>Candolleomyces</taxon>
    </lineage>
</organism>
<evidence type="ECO:0008006" key="3">
    <source>
        <dbReference type="Google" id="ProtNLM"/>
    </source>
</evidence>
<sequence>MDAFTTVDFTATTAVIEATPEVSIPSDAERNQSWSTLWCTIA</sequence>
<dbReference type="Proteomes" id="UP001140091">
    <property type="component" value="Unassembled WGS sequence"/>
</dbReference>
<keyword evidence="2" id="KW-1185">Reference proteome</keyword>
<comment type="caution">
    <text evidence="1">The sequence shown here is derived from an EMBL/GenBank/DDBJ whole genome shotgun (WGS) entry which is preliminary data.</text>
</comment>
<evidence type="ECO:0000313" key="1">
    <source>
        <dbReference type="EMBL" id="KAJ2922778.1"/>
    </source>
</evidence>
<name>A0A9W8MB97_9AGAR</name>
<evidence type="ECO:0000313" key="2">
    <source>
        <dbReference type="Proteomes" id="UP001140091"/>
    </source>
</evidence>
<gene>
    <name evidence="1" type="ORF">H1R20_g14333</name>
</gene>
<reference evidence="1" key="1">
    <citation type="submission" date="2022-06" db="EMBL/GenBank/DDBJ databases">
        <title>Genome Sequence of Candolleomyces eurysporus.</title>
        <authorList>
            <person name="Buettner E."/>
        </authorList>
    </citation>
    <scope>NUCLEOTIDE SEQUENCE</scope>
    <source>
        <strain evidence="1">VTCC 930004</strain>
    </source>
</reference>
<protein>
    <recommendedName>
        <fullName evidence="3">Pheromone</fullName>
    </recommendedName>
</protein>
<dbReference type="AlphaFoldDB" id="A0A9W8MB97"/>
<proteinExistence type="predicted"/>
<feature type="non-terminal residue" evidence="1">
    <location>
        <position position="42"/>
    </location>
</feature>